<dbReference type="OrthoDB" id="1995137at2"/>
<feature type="transmembrane region" description="Helical" evidence="1">
    <location>
        <begin position="381"/>
        <end position="404"/>
    </location>
</feature>
<keyword evidence="3" id="KW-1185">Reference proteome</keyword>
<feature type="transmembrane region" description="Helical" evidence="1">
    <location>
        <begin position="80"/>
        <end position="98"/>
    </location>
</feature>
<feature type="transmembrane region" description="Helical" evidence="1">
    <location>
        <begin position="416"/>
        <end position="433"/>
    </location>
</feature>
<organism evidence="2 3">
    <name type="scientific">Parablautia muri</name>
    <dbReference type="NCBI Taxonomy" id="2320879"/>
    <lineage>
        <taxon>Bacteria</taxon>
        <taxon>Bacillati</taxon>
        <taxon>Bacillota</taxon>
        <taxon>Clostridia</taxon>
        <taxon>Lachnospirales</taxon>
        <taxon>Lachnospiraceae</taxon>
        <taxon>Parablautia</taxon>
    </lineage>
</organism>
<accession>A0A9X5BCV2</accession>
<reference evidence="2" key="1">
    <citation type="submission" date="2018-09" db="EMBL/GenBank/DDBJ databases">
        <title>Murine metabolic-syndrome-specific gut microbial biobank.</title>
        <authorList>
            <person name="Liu C."/>
        </authorList>
    </citation>
    <scope>NUCLEOTIDE SEQUENCE</scope>
    <source>
        <strain evidence="2">D42-62</strain>
    </source>
</reference>
<feature type="transmembrane region" description="Helical" evidence="1">
    <location>
        <begin position="445"/>
        <end position="464"/>
    </location>
</feature>
<feature type="transmembrane region" description="Helical" evidence="1">
    <location>
        <begin position="212"/>
        <end position="231"/>
    </location>
</feature>
<evidence type="ECO:0000256" key="1">
    <source>
        <dbReference type="SAM" id="Phobius"/>
    </source>
</evidence>
<gene>
    <name evidence="2" type="ORF">D5281_01410</name>
</gene>
<dbReference type="RefSeq" id="WP_160558349.1">
    <property type="nucleotide sequence ID" value="NZ_QZDT01000001.1"/>
</dbReference>
<feature type="transmembrane region" description="Helical" evidence="1">
    <location>
        <begin position="134"/>
        <end position="158"/>
    </location>
</feature>
<proteinExistence type="predicted"/>
<keyword evidence="1" id="KW-0812">Transmembrane</keyword>
<feature type="transmembrane region" description="Helical" evidence="1">
    <location>
        <begin position="14"/>
        <end position="35"/>
    </location>
</feature>
<dbReference type="AlphaFoldDB" id="A0A9X5BCV2"/>
<keyword evidence="1" id="KW-0472">Membrane</keyword>
<keyword evidence="1" id="KW-1133">Transmembrane helix</keyword>
<dbReference type="PROSITE" id="PS51257">
    <property type="entry name" value="PROKAR_LIPOPROTEIN"/>
    <property type="match status" value="1"/>
</dbReference>
<dbReference type="EMBL" id="QZDT01000001">
    <property type="protein sequence ID" value="NBJ91273.1"/>
    <property type="molecule type" value="Genomic_DNA"/>
</dbReference>
<protein>
    <submittedName>
        <fullName evidence="2">Uncharacterized protein</fullName>
    </submittedName>
</protein>
<evidence type="ECO:0000313" key="3">
    <source>
        <dbReference type="Proteomes" id="UP001154420"/>
    </source>
</evidence>
<comment type="caution">
    <text evidence="2">The sequence shown here is derived from an EMBL/GenBank/DDBJ whole genome shotgun (WGS) entry which is preliminary data.</text>
</comment>
<feature type="transmembrane region" description="Helical" evidence="1">
    <location>
        <begin position="343"/>
        <end position="361"/>
    </location>
</feature>
<name>A0A9X5BCV2_9FIRM</name>
<dbReference type="Proteomes" id="UP001154420">
    <property type="component" value="Unassembled WGS sequence"/>
</dbReference>
<sequence length="607" mass="69440">MELKNQLRKYENRIIALAALCILGIFAGCRFDYFYDLNDDVLMKDILAGVYTGTPEGHNIQMLWMISAFISLFYRLAGRLPWYGIFLCACHYGCFYLILKRSLAFCKTWWGKLAVAFTEGLLFGGVFLEHLIFAQYTVTCTFLGGTAAFLFFTTDIRLSGREFVRKNIPAVLLVSVAYLIRSEMLLLVLPMICVAGTAKWGSEDKIFTKEHAFKYFTVIGLILGGILMGQVSHMIAYGSKEWRDFTEFFDNRTELYDFQKPPEYEEHKEFYESIGLSESEKVLLDNYNFGMDEEIDHVMVGEIADYAGKTKSAKEPFGPKLILKLKDYTYRFSHGAGAVGSDYPWNYVVILGYMAAFFTAIPKKSRGEQEKKNGSAYIKNAFGAAWKLIFLFGVRTALWMYILMGDRAPERITHSLYLMEFCILAAMIFVQWSEVESAKAKRLGGILAAGCFGLLALMTFPDSVESVSLRQREREKVNALYRELYTCLSEGENKENFYFIDVYSSVSDAGIPYSEKMFRDVDNSLDNYDIMGGWACKSPLQRKKLALFEIENMEMALKDREDVYFVRKASEDMEWIFEYYEGHGTPVEAQLVEQVAGVFEIYALHGK</sequence>
<evidence type="ECO:0000313" key="2">
    <source>
        <dbReference type="EMBL" id="NBJ91273.1"/>
    </source>
</evidence>